<name>A0A7D3QVB7_9VIRU</name>
<organism evidence="1 2">
    <name type="scientific">Fadolivirus FV1/VV64</name>
    <dbReference type="NCBI Taxonomy" id="3070911"/>
    <lineage>
        <taxon>Viruses</taxon>
        <taxon>Varidnaviria</taxon>
        <taxon>Bamfordvirae</taxon>
        <taxon>Nucleocytoviricota</taxon>
        <taxon>Megaviricetes</taxon>
        <taxon>Imitervirales</taxon>
        <taxon>Mimiviridae</taxon>
        <taxon>Klosneuvirinae</taxon>
        <taxon>Fadolivirus</taxon>
        <taxon>Fadolivirus algeromassiliense</taxon>
    </lineage>
</organism>
<evidence type="ECO:0000313" key="1">
    <source>
        <dbReference type="EMBL" id="QKF94787.1"/>
    </source>
</evidence>
<gene>
    <name evidence="1" type="ORF">Fadolivirus_1_1329</name>
</gene>
<dbReference type="EMBL" id="MT418680">
    <property type="protein sequence ID" value="QKF94787.1"/>
    <property type="molecule type" value="Genomic_DNA"/>
</dbReference>
<accession>A0A7D3QVB7</accession>
<evidence type="ECO:0000313" key="2">
    <source>
        <dbReference type="Proteomes" id="UP001162001"/>
    </source>
</evidence>
<proteinExistence type="predicted"/>
<evidence type="ECO:0008006" key="3">
    <source>
        <dbReference type="Google" id="ProtNLM"/>
    </source>
</evidence>
<keyword evidence="2" id="KW-1185">Reference proteome</keyword>
<sequence>MELINIFSLPFEILIPIIKLSENIKLAEVCYIFKDIFDNNISGVYDYILHYNIEKSQLSKIPTNIIQKIAYNNTNLIYNLLLKYKPFYKEKVNGILYKKSLFNMKSTLKTMKPPLNFNKDSDDTICVGYMKTMYSEEYLIKKFEFKIIEKDVFEDLIDQLIILKDSDTIIRLIVTFFEIFDKDRFDIIKKMYTRIMCMISIHNSFDIFKKIFEHEKINKFLDKKNYGVILFQYSKNTIILMLKMSICYFIKHNNIVALDYFEKYANLPNHNLISTFINTYIQPNKETLDLIGKTVKYYY</sequence>
<protein>
    <recommendedName>
        <fullName evidence="3">F-box domain-containing protein</fullName>
    </recommendedName>
</protein>
<reference evidence="1 2" key="1">
    <citation type="submission" date="2020-04" db="EMBL/GenBank/DDBJ databases">
        <title>Advantages and limits of metagenomic assembly and binning of a giant virus.</title>
        <authorList>
            <person name="Schulz F."/>
            <person name="Andreani J."/>
            <person name="Francis R."/>
            <person name="Boudjemaa H."/>
            <person name="Bou Khalil J.Y."/>
            <person name="Lee J."/>
            <person name="La Scola B."/>
            <person name="Woyke T."/>
        </authorList>
    </citation>
    <scope>NUCLEOTIDE SEQUENCE [LARGE SCALE GENOMIC DNA]</scope>
    <source>
        <strain evidence="1 2">FV1/VV64</strain>
    </source>
</reference>
<dbReference type="Proteomes" id="UP001162001">
    <property type="component" value="Segment"/>
</dbReference>